<dbReference type="RefSeq" id="WP_344217144.1">
    <property type="nucleotide sequence ID" value="NZ_BAAAOS010000032.1"/>
</dbReference>
<dbReference type="Proteomes" id="UP001500393">
    <property type="component" value="Unassembled WGS sequence"/>
</dbReference>
<name>A0ABN2DUR7_9ACTN</name>
<dbReference type="EMBL" id="BAAAOS010000032">
    <property type="protein sequence ID" value="GAA1587299.1"/>
    <property type="molecule type" value="Genomic_DNA"/>
</dbReference>
<sequence length="144" mass="15896">MHNEPSWRDRRREASAAHAAALERRVAAETAQAREHLADFVEKLKARGVEPQPLRAPVVGSGVSYRTDLTGWYLRRNRSLAVDTDGNYYILGTPASLKARLFGVRVLPSDPPIIVGVGARDGESLPLEQLLRLRLDEVDGRTSG</sequence>
<gene>
    <name evidence="1" type="ORF">GCM10009789_46030</name>
</gene>
<proteinExistence type="predicted"/>
<accession>A0ABN2DUR7</accession>
<keyword evidence="2" id="KW-1185">Reference proteome</keyword>
<protein>
    <submittedName>
        <fullName evidence="1">Uncharacterized protein</fullName>
    </submittedName>
</protein>
<reference evidence="1 2" key="1">
    <citation type="journal article" date="2019" name="Int. J. Syst. Evol. Microbiol.">
        <title>The Global Catalogue of Microorganisms (GCM) 10K type strain sequencing project: providing services to taxonomists for standard genome sequencing and annotation.</title>
        <authorList>
            <consortium name="The Broad Institute Genomics Platform"/>
            <consortium name="The Broad Institute Genome Sequencing Center for Infectious Disease"/>
            <person name="Wu L."/>
            <person name="Ma J."/>
        </authorList>
    </citation>
    <scope>NUCLEOTIDE SEQUENCE [LARGE SCALE GENOMIC DNA]</scope>
    <source>
        <strain evidence="1 2">JCM 14969</strain>
    </source>
</reference>
<evidence type="ECO:0000313" key="1">
    <source>
        <dbReference type="EMBL" id="GAA1587299.1"/>
    </source>
</evidence>
<comment type="caution">
    <text evidence="1">The sequence shown here is derived from an EMBL/GenBank/DDBJ whole genome shotgun (WGS) entry which is preliminary data.</text>
</comment>
<organism evidence="1 2">
    <name type="scientific">Kribbella sancticallisti</name>
    <dbReference type="NCBI Taxonomy" id="460087"/>
    <lineage>
        <taxon>Bacteria</taxon>
        <taxon>Bacillati</taxon>
        <taxon>Actinomycetota</taxon>
        <taxon>Actinomycetes</taxon>
        <taxon>Propionibacteriales</taxon>
        <taxon>Kribbellaceae</taxon>
        <taxon>Kribbella</taxon>
    </lineage>
</organism>
<evidence type="ECO:0000313" key="2">
    <source>
        <dbReference type="Proteomes" id="UP001500393"/>
    </source>
</evidence>